<evidence type="ECO:0000313" key="1">
    <source>
        <dbReference type="EMBL" id="CAJ2513838.1"/>
    </source>
</evidence>
<organism evidence="1 2">
    <name type="scientific">Anthostomella pinea</name>
    <dbReference type="NCBI Taxonomy" id="933095"/>
    <lineage>
        <taxon>Eukaryota</taxon>
        <taxon>Fungi</taxon>
        <taxon>Dikarya</taxon>
        <taxon>Ascomycota</taxon>
        <taxon>Pezizomycotina</taxon>
        <taxon>Sordariomycetes</taxon>
        <taxon>Xylariomycetidae</taxon>
        <taxon>Xylariales</taxon>
        <taxon>Xylariaceae</taxon>
        <taxon>Anthostomella</taxon>
    </lineage>
</organism>
<gene>
    <name evidence="1" type="ORF">KHLLAP_LOCUS14306</name>
</gene>
<name>A0AAI8VZB8_9PEZI</name>
<reference evidence="1" key="1">
    <citation type="submission" date="2023-10" db="EMBL/GenBank/DDBJ databases">
        <authorList>
            <person name="Hackl T."/>
        </authorList>
    </citation>
    <scope>NUCLEOTIDE SEQUENCE</scope>
</reference>
<dbReference type="AlphaFoldDB" id="A0AAI8VZB8"/>
<dbReference type="EMBL" id="CAUWAG010000020">
    <property type="protein sequence ID" value="CAJ2513838.1"/>
    <property type="molecule type" value="Genomic_DNA"/>
</dbReference>
<evidence type="ECO:0000313" key="2">
    <source>
        <dbReference type="Proteomes" id="UP001295740"/>
    </source>
</evidence>
<accession>A0AAI8VZB8</accession>
<sequence length="214" mass="23495">MASTHQGHQSVKVVKLASTSFLPFPGTSTQPNWNIIFNSNVTGLWLIYLKDPTSSPSAHGWVIGLVTASGQALHVYPKQTSCTATMAIVCQPACAESDFTAAKSFAQMAGSHRHFGRAMLQGVKIGHIFLGLNEVLDLCGHCPRRLLQEVKRRDTFGDCVIKETRGCLLNPNGQGMSLEITKGQARVHMWSKNGIKALKECNARMEWFRLVDAQ</sequence>
<keyword evidence="2" id="KW-1185">Reference proteome</keyword>
<protein>
    <submittedName>
        <fullName evidence="1">Uu.00g019570.m01.CDS01</fullName>
    </submittedName>
</protein>
<proteinExistence type="predicted"/>
<dbReference type="Proteomes" id="UP001295740">
    <property type="component" value="Unassembled WGS sequence"/>
</dbReference>
<comment type="caution">
    <text evidence="1">The sequence shown here is derived from an EMBL/GenBank/DDBJ whole genome shotgun (WGS) entry which is preliminary data.</text>
</comment>